<reference evidence="1 2" key="1">
    <citation type="submission" date="2020-06" db="EMBL/GenBank/DDBJ databases">
        <authorList>
            <person name="Criscuolo A."/>
        </authorList>
    </citation>
    <scope>NUCLEOTIDE SEQUENCE [LARGE SCALE GENOMIC DNA]</scope>
    <source>
        <strain evidence="2">CIP 111411</strain>
    </source>
</reference>
<dbReference type="EMBL" id="CAIJDP010000089">
    <property type="protein sequence ID" value="CAD0008910.1"/>
    <property type="molecule type" value="Genomic_DNA"/>
</dbReference>
<name>A0A6V6ZAY3_9FLAO</name>
<comment type="caution">
    <text evidence="1">The sequence shown here is derived from an EMBL/GenBank/DDBJ whole genome shotgun (WGS) entry which is preliminary data.</text>
</comment>
<evidence type="ECO:0000313" key="1">
    <source>
        <dbReference type="EMBL" id="CAD0008910.1"/>
    </source>
</evidence>
<dbReference type="AlphaFoldDB" id="A0A6V6ZAY3"/>
<proteinExistence type="predicted"/>
<gene>
    <name evidence="1" type="ORF">FLAT13_04630</name>
</gene>
<organism evidence="1 2">
    <name type="scientific">Flavobacterium salmonis</name>
    <dbReference type="NCBI Taxonomy" id="2654844"/>
    <lineage>
        <taxon>Bacteria</taxon>
        <taxon>Pseudomonadati</taxon>
        <taxon>Bacteroidota</taxon>
        <taxon>Flavobacteriia</taxon>
        <taxon>Flavobacteriales</taxon>
        <taxon>Flavobacteriaceae</taxon>
        <taxon>Flavobacterium</taxon>
    </lineage>
</organism>
<protein>
    <submittedName>
        <fullName evidence="1">Uncharacterized protein</fullName>
    </submittedName>
</protein>
<dbReference type="Proteomes" id="UP000530060">
    <property type="component" value="Unassembled WGS sequence"/>
</dbReference>
<dbReference type="RefSeq" id="WP_180910652.1">
    <property type="nucleotide sequence ID" value="NZ_CAIJDP010000089.1"/>
</dbReference>
<evidence type="ECO:0000313" key="2">
    <source>
        <dbReference type="Proteomes" id="UP000530060"/>
    </source>
</evidence>
<sequence>MTNSEIIEFYENIDKLTSFKRIRTVYDLTNDLDINLLRFLRKDFFMYHLLKIKAEVYLHSDVDSKDIEHVYDTLLDGDYYMYYIEDTIDTFCEYIDKSFINEFIDKITHFFPELNMLTRISYTKIKRTQFGDEKLPSEPYDELMEEYNIPIIRRILYLEKLGVIDFLKKERPFNTSINSMANILGHIIDAKPSSIQPLLNPLLGNDLDNKNNPLNSAKNVMAVETHLMKIGYSVKNATNVDI</sequence>
<keyword evidence="2" id="KW-1185">Reference proteome</keyword>
<accession>A0A6V6ZAY3</accession>